<dbReference type="PROSITE" id="PS00059">
    <property type="entry name" value="ADH_ZINC"/>
    <property type="match status" value="1"/>
</dbReference>
<evidence type="ECO:0000256" key="3">
    <source>
        <dbReference type="ARBA" id="ARBA00022723"/>
    </source>
</evidence>
<dbReference type="FunFam" id="3.40.50.720:FF:000068">
    <property type="entry name" value="Sorbitol dehydrogenase"/>
    <property type="match status" value="1"/>
</dbReference>
<organism evidence="9 10">
    <name type="scientific">Nadsonia fulvescens var. elongata DSM 6958</name>
    <dbReference type="NCBI Taxonomy" id="857566"/>
    <lineage>
        <taxon>Eukaryota</taxon>
        <taxon>Fungi</taxon>
        <taxon>Dikarya</taxon>
        <taxon>Ascomycota</taxon>
        <taxon>Saccharomycotina</taxon>
        <taxon>Dipodascomycetes</taxon>
        <taxon>Dipodascales</taxon>
        <taxon>Dipodascales incertae sedis</taxon>
        <taxon>Nadsonia</taxon>
    </lineage>
</organism>
<evidence type="ECO:0000256" key="7">
    <source>
        <dbReference type="RuleBase" id="RU361277"/>
    </source>
</evidence>
<feature type="domain" description="Enoyl reductase (ER)" evidence="8">
    <location>
        <begin position="12"/>
        <end position="353"/>
    </location>
</feature>
<dbReference type="STRING" id="857566.A0A1E3PH44"/>
<dbReference type="InterPro" id="IPR045306">
    <property type="entry name" value="SDH-like"/>
</dbReference>
<evidence type="ECO:0000313" key="9">
    <source>
        <dbReference type="EMBL" id="ODQ64544.1"/>
    </source>
</evidence>
<dbReference type="GO" id="GO:0006062">
    <property type="term" value="P:sorbitol catabolic process"/>
    <property type="evidence" value="ECO:0007669"/>
    <property type="project" value="TreeGrafter"/>
</dbReference>
<dbReference type="OrthoDB" id="3941538at2759"/>
<dbReference type="InterPro" id="IPR002328">
    <property type="entry name" value="ADH_Zn_CS"/>
</dbReference>
<dbReference type="InterPro" id="IPR013154">
    <property type="entry name" value="ADH-like_N"/>
</dbReference>
<dbReference type="SMART" id="SM00829">
    <property type="entry name" value="PKS_ER"/>
    <property type="match status" value="1"/>
</dbReference>
<protein>
    <submittedName>
        <fullName evidence="9">GroES-like protein</fullName>
    </submittedName>
</protein>
<evidence type="ECO:0000256" key="5">
    <source>
        <dbReference type="ARBA" id="ARBA00023002"/>
    </source>
</evidence>
<evidence type="ECO:0000256" key="2">
    <source>
        <dbReference type="ARBA" id="ARBA00008072"/>
    </source>
</evidence>
<dbReference type="Pfam" id="PF00107">
    <property type="entry name" value="ADH_zinc_N"/>
    <property type="match status" value="1"/>
</dbReference>
<dbReference type="PANTHER" id="PTHR43161:SF9">
    <property type="entry name" value="SORBITOL DEHYDROGENASE"/>
    <property type="match status" value="1"/>
</dbReference>
<dbReference type="Pfam" id="PF08240">
    <property type="entry name" value="ADH_N"/>
    <property type="match status" value="1"/>
</dbReference>
<evidence type="ECO:0000256" key="6">
    <source>
        <dbReference type="ARBA" id="ARBA00023027"/>
    </source>
</evidence>
<comment type="cofactor">
    <cofactor evidence="1 7">
        <name>Zn(2+)</name>
        <dbReference type="ChEBI" id="CHEBI:29105"/>
    </cofactor>
</comment>
<dbReference type="InterPro" id="IPR011032">
    <property type="entry name" value="GroES-like_sf"/>
</dbReference>
<accession>A0A1E3PH44</accession>
<name>A0A1E3PH44_9ASCO</name>
<evidence type="ECO:0000256" key="1">
    <source>
        <dbReference type="ARBA" id="ARBA00001947"/>
    </source>
</evidence>
<dbReference type="EMBL" id="KV454411">
    <property type="protein sequence ID" value="ODQ64544.1"/>
    <property type="molecule type" value="Genomic_DNA"/>
</dbReference>
<evidence type="ECO:0000256" key="4">
    <source>
        <dbReference type="ARBA" id="ARBA00022833"/>
    </source>
</evidence>
<dbReference type="Gene3D" id="3.90.180.10">
    <property type="entry name" value="Medium-chain alcohol dehydrogenases, catalytic domain"/>
    <property type="match status" value="1"/>
</dbReference>
<dbReference type="GO" id="GO:0003939">
    <property type="term" value="F:L-iditol 2-dehydrogenase (NAD+) activity"/>
    <property type="evidence" value="ECO:0007669"/>
    <property type="project" value="TreeGrafter"/>
</dbReference>
<dbReference type="GO" id="GO:0008270">
    <property type="term" value="F:zinc ion binding"/>
    <property type="evidence" value="ECO:0007669"/>
    <property type="project" value="InterPro"/>
</dbReference>
<sequence length="357" mass="38356">MSDNPSFVLVKKNEVRFEERPIPSLSDEHDVKIAIKKTGICGSDVHYLNHGSIGKFVVEEPMVLGHESSGEVVEIGSKVTTLKVGDKVCLEPGVPSRYSEAYKSGKYNLCPHMAFAATPPYDGTLSRYYVLPADFCVKLPDHVSLTEGAMIEPLSVGVHANKLAQTGPSDTVIIFGAGPVGLLATSVAKAFGALKIISVDLVEEKLKLALQMGATHTFVPSKGDTPQESARKINFLMGGNDNDDSFAPSVALECTGVEPSIKTAIYVLRSAGRYVQVGMGNDEVNFPIAEASIKELVIKGSFRYCHGDYALSVDLVANGKVDVMKLVTHNVKFEDAEEAFKLVRDGKAIKAIIDGPL</sequence>
<dbReference type="InterPro" id="IPR036291">
    <property type="entry name" value="NAD(P)-bd_dom_sf"/>
</dbReference>
<dbReference type="AlphaFoldDB" id="A0A1E3PH44"/>
<dbReference type="PANTHER" id="PTHR43161">
    <property type="entry name" value="SORBITOL DEHYDROGENASE"/>
    <property type="match status" value="1"/>
</dbReference>
<keyword evidence="3 7" id="KW-0479">Metal-binding</keyword>
<dbReference type="InterPro" id="IPR020843">
    <property type="entry name" value="ER"/>
</dbReference>
<dbReference type="SUPFAM" id="SSF50129">
    <property type="entry name" value="GroES-like"/>
    <property type="match status" value="1"/>
</dbReference>
<reference evidence="9 10" key="1">
    <citation type="journal article" date="2016" name="Proc. Natl. Acad. Sci. U.S.A.">
        <title>Comparative genomics of biotechnologically important yeasts.</title>
        <authorList>
            <person name="Riley R."/>
            <person name="Haridas S."/>
            <person name="Wolfe K.H."/>
            <person name="Lopes M.R."/>
            <person name="Hittinger C.T."/>
            <person name="Goeker M."/>
            <person name="Salamov A.A."/>
            <person name="Wisecaver J.H."/>
            <person name="Long T.M."/>
            <person name="Calvey C.H."/>
            <person name="Aerts A.L."/>
            <person name="Barry K.W."/>
            <person name="Choi C."/>
            <person name="Clum A."/>
            <person name="Coughlan A.Y."/>
            <person name="Deshpande S."/>
            <person name="Douglass A.P."/>
            <person name="Hanson S.J."/>
            <person name="Klenk H.-P."/>
            <person name="LaButti K.M."/>
            <person name="Lapidus A."/>
            <person name="Lindquist E.A."/>
            <person name="Lipzen A.M."/>
            <person name="Meier-Kolthoff J.P."/>
            <person name="Ohm R.A."/>
            <person name="Otillar R.P."/>
            <person name="Pangilinan J.L."/>
            <person name="Peng Y."/>
            <person name="Rokas A."/>
            <person name="Rosa C.A."/>
            <person name="Scheuner C."/>
            <person name="Sibirny A.A."/>
            <person name="Slot J.C."/>
            <person name="Stielow J.B."/>
            <person name="Sun H."/>
            <person name="Kurtzman C.P."/>
            <person name="Blackwell M."/>
            <person name="Grigoriev I.V."/>
            <person name="Jeffries T.W."/>
        </authorList>
    </citation>
    <scope>NUCLEOTIDE SEQUENCE [LARGE SCALE GENOMIC DNA]</scope>
    <source>
        <strain evidence="9 10">DSM 6958</strain>
    </source>
</reference>
<evidence type="ECO:0000313" key="10">
    <source>
        <dbReference type="Proteomes" id="UP000095009"/>
    </source>
</evidence>
<dbReference type="InterPro" id="IPR013149">
    <property type="entry name" value="ADH-like_C"/>
</dbReference>
<keyword evidence="4 7" id="KW-0862">Zinc</keyword>
<keyword evidence="5" id="KW-0560">Oxidoreductase</keyword>
<keyword evidence="6" id="KW-0520">NAD</keyword>
<comment type="similarity">
    <text evidence="2 7">Belongs to the zinc-containing alcohol dehydrogenase family.</text>
</comment>
<proteinExistence type="inferred from homology"/>
<evidence type="ECO:0000259" key="8">
    <source>
        <dbReference type="SMART" id="SM00829"/>
    </source>
</evidence>
<keyword evidence="10" id="KW-1185">Reference proteome</keyword>
<dbReference type="CDD" id="cd05285">
    <property type="entry name" value="sorbitol_DH"/>
    <property type="match status" value="1"/>
</dbReference>
<dbReference type="SUPFAM" id="SSF51735">
    <property type="entry name" value="NAD(P)-binding Rossmann-fold domains"/>
    <property type="match status" value="1"/>
</dbReference>
<gene>
    <name evidence="9" type="ORF">NADFUDRAFT_47208</name>
</gene>
<dbReference type="Proteomes" id="UP000095009">
    <property type="component" value="Unassembled WGS sequence"/>
</dbReference>
<dbReference type="Gene3D" id="3.40.50.720">
    <property type="entry name" value="NAD(P)-binding Rossmann-like Domain"/>
    <property type="match status" value="1"/>
</dbReference>